<protein>
    <submittedName>
        <fullName evidence="1">Uncharacterized protein</fullName>
    </submittedName>
</protein>
<proteinExistence type="predicted"/>
<name>A0AAD6EC65_9EURO</name>
<gene>
    <name evidence="1" type="ORF">N7537_004663</name>
</gene>
<evidence type="ECO:0000313" key="1">
    <source>
        <dbReference type="EMBL" id="KAJ5608044.1"/>
    </source>
</evidence>
<dbReference type="EMBL" id="JAQJAE010000002">
    <property type="protein sequence ID" value="KAJ5608044.1"/>
    <property type="molecule type" value="Genomic_DNA"/>
</dbReference>
<comment type="caution">
    <text evidence="1">The sequence shown here is derived from an EMBL/GenBank/DDBJ whole genome shotgun (WGS) entry which is preliminary data.</text>
</comment>
<reference evidence="1" key="2">
    <citation type="submission" date="2023-01" db="EMBL/GenBank/DDBJ databases">
        <authorList>
            <person name="Petersen C."/>
        </authorList>
    </citation>
    <scope>NUCLEOTIDE SEQUENCE</scope>
    <source>
        <strain evidence="1">IBT 12815</strain>
    </source>
</reference>
<dbReference type="RefSeq" id="XP_056755468.1">
    <property type="nucleotide sequence ID" value="XM_056895720.1"/>
</dbReference>
<evidence type="ECO:0000313" key="2">
    <source>
        <dbReference type="Proteomes" id="UP001213799"/>
    </source>
</evidence>
<dbReference type="GeneID" id="81585962"/>
<sequence length="145" mass="15689">MSLRLRNVTNASSYVLWLSYWMLPWRSGMLEHAGLVRVSEGARANPTGNISVLSATVYVGRLVSSRGAFGEKPDPLSELNFLPMPSALSCEDAENLMSQSNPGDFEQWTSRGPVAACDIYLPDDSVAVNGVQDCCQPSQASSDLC</sequence>
<organism evidence="1 2">
    <name type="scientific">Penicillium hordei</name>
    <dbReference type="NCBI Taxonomy" id="40994"/>
    <lineage>
        <taxon>Eukaryota</taxon>
        <taxon>Fungi</taxon>
        <taxon>Dikarya</taxon>
        <taxon>Ascomycota</taxon>
        <taxon>Pezizomycotina</taxon>
        <taxon>Eurotiomycetes</taxon>
        <taxon>Eurotiomycetidae</taxon>
        <taxon>Eurotiales</taxon>
        <taxon>Aspergillaceae</taxon>
        <taxon>Penicillium</taxon>
    </lineage>
</organism>
<dbReference type="Proteomes" id="UP001213799">
    <property type="component" value="Unassembled WGS sequence"/>
</dbReference>
<reference evidence="1" key="1">
    <citation type="journal article" date="2023" name="IMA Fungus">
        <title>Comparative genomic study of the Penicillium genus elucidates a diverse pangenome and 15 lateral gene transfer events.</title>
        <authorList>
            <person name="Petersen C."/>
            <person name="Sorensen T."/>
            <person name="Nielsen M.R."/>
            <person name="Sondergaard T.E."/>
            <person name="Sorensen J.L."/>
            <person name="Fitzpatrick D.A."/>
            <person name="Frisvad J.C."/>
            <person name="Nielsen K.L."/>
        </authorList>
    </citation>
    <scope>NUCLEOTIDE SEQUENCE</scope>
    <source>
        <strain evidence="1">IBT 12815</strain>
    </source>
</reference>
<accession>A0AAD6EC65</accession>
<keyword evidence="2" id="KW-1185">Reference proteome</keyword>
<dbReference type="AlphaFoldDB" id="A0AAD6EC65"/>